<dbReference type="GO" id="GO:0003677">
    <property type="term" value="F:DNA binding"/>
    <property type="evidence" value="ECO:0007669"/>
    <property type="project" value="UniProtKB-KW"/>
</dbReference>
<proteinExistence type="predicted"/>
<evidence type="ECO:0000259" key="2">
    <source>
        <dbReference type="PROSITE" id="PS51253"/>
    </source>
</evidence>
<gene>
    <name evidence="3" type="ORF">PM001_LOCUS25627</name>
</gene>
<dbReference type="Proteomes" id="UP001162060">
    <property type="component" value="Unassembled WGS sequence"/>
</dbReference>
<evidence type="ECO:0000313" key="4">
    <source>
        <dbReference type="Proteomes" id="UP001162060"/>
    </source>
</evidence>
<dbReference type="InterPro" id="IPR006600">
    <property type="entry name" value="HTH_CenpB_DNA-bd_dom"/>
</dbReference>
<feature type="domain" description="HTH CENPB-type" evidence="2">
    <location>
        <begin position="6"/>
        <end position="80"/>
    </location>
</feature>
<evidence type="ECO:0000256" key="1">
    <source>
        <dbReference type="ARBA" id="ARBA00023125"/>
    </source>
</evidence>
<protein>
    <recommendedName>
        <fullName evidence="2">HTH CENPB-type domain-containing protein</fullName>
    </recommendedName>
</protein>
<keyword evidence="1" id="KW-0238">DNA-binding</keyword>
<dbReference type="InterPro" id="IPR009057">
    <property type="entry name" value="Homeodomain-like_sf"/>
</dbReference>
<organism evidence="3 4">
    <name type="scientific">Peronospora matthiolae</name>
    <dbReference type="NCBI Taxonomy" id="2874970"/>
    <lineage>
        <taxon>Eukaryota</taxon>
        <taxon>Sar</taxon>
        <taxon>Stramenopiles</taxon>
        <taxon>Oomycota</taxon>
        <taxon>Peronosporomycetes</taxon>
        <taxon>Peronosporales</taxon>
        <taxon>Peronosporaceae</taxon>
        <taxon>Peronospora</taxon>
    </lineage>
</organism>
<dbReference type="EMBL" id="CAKLBY020000258">
    <property type="protein sequence ID" value="CAK7940477.1"/>
    <property type="molecule type" value="Genomic_DNA"/>
</dbReference>
<dbReference type="Pfam" id="PF03221">
    <property type="entry name" value="HTH_Tnp_Tc5"/>
    <property type="match status" value="1"/>
</dbReference>
<name>A0AAV1V2S9_9STRA</name>
<comment type="caution">
    <text evidence="3">The sequence shown here is derived from an EMBL/GenBank/DDBJ whole genome shotgun (WGS) entry which is preliminary data.</text>
</comment>
<dbReference type="SUPFAM" id="SSF46689">
    <property type="entry name" value="Homeodomain-like"/>
    <property type="match status" value="1"/>
</dbReference>
<evidence type="ECO:0000313" key="3">
    <source>
        <dbReference type="EMBL" id="CAK7940477.1"/>
    </source>
</evidence>
<accession>A0AAV1V2S9</accession>
<dbReference type="AlphaFoldDB" id="A0AAV1V2S9"/>
<reference evidence="3" key="1">
    <citation type="submission" date="2024-01" db="EMBL/GenBank/DDBJ databases">
        <authorList>
            <person name="Webb A."/>
        </authorList>
    </citation>
    <scope>NUCLEOTIDE SEQUENCE</scope>
    <source>
        <strain evidence="3">Pm1</strain>
    </source>
</reference>
<sequence>MDLDLKSKRTRVLAIPAIDEALANWVLQCQAKRVMLSGDLIKARESLFSTLNGIREDQLLLFLNGWLQSFQARHDFKQLSAYSESGSVNSKKIPAQGDAIREHLTGASLAKHLQRGRNRTSLLPCDDKTIAQ</sequence>
<dbReference type="PROSITE" id="PS51253">
    <property type="entry name" value="HTH_CENPB"/>
    <property type="match status" value="1"/>
</dbReference>
<dbReference type="Gene3D" id="1.10.10.60">
    <property type="entry name" value="Homeodomain-like"/>
    <property type="match status" value="1"/>
</dbReference>